<dbReference type="EMBL" id="JMQI01000016">
    <property type="protein sequence ID" value="KDN22629.1"/>
    <property type="molecule type" value="Genomic_DNA"/>
</dbReference>
<sequence length="173" mass="18713">MARLVTAQRQSLTPVEAPPPPPPPPVELPVEPVAEPPAGGSWNYVRPPPAEADPAPRPPRGRLTDPVGPRSTPVGFYPPAVVREHQFAAQQQRVAASERGREYLARQPWYRPVLDRGGSAADGFMGPVQYDELAGTGLPLRVSWRPFHVIDALQFEARALTGLPIPAEARTGS</sequence>
<keyword evidence="3" id="KW-1185">Reference proteome</keyword>
<dbReference type="STRING" id="287986.DV20_08840"/>
<reference evidence="2 3" key="1">
    <citation type="submission" date="2014-05" db="EMBL/GenBank/DDBJ databases">
        <title>Draft genome sequence of Amycolatopsis rifamycinica DSM 46095.</title>
        <authorList>
            <person name="Lal R."/>
            <person name="Saxena A."/>
            <person name="Kumari R."/>
            <person name="Mukherjee U."/>
            <person name="Singh P."/>
            <person name="Sangwan N."/>
            <person name="Mahato N.K."/>
        </authorList>
    </citation>
    <scope>NUCLEOTIDE SEQUENCE [LARGE SCALE GENOMIC DNA]</scope>
    <source>
        <strain evidence="2 3">DSM 46095</strain>
    </source>
</reference>
<feature type="region of interest" description="Disordered" evidence="1">
    <location>
        <begin position="1"/>
        <end position="76"/>
    </location>
</feature>
<accession>A0A066UEQ7</accession>
<name>A0A066UEQ7_9PSEU</name>
<dbReference type="Proteomes" id="UP000027345">
    <property type="component" value="Unassembled WGS sequence"/>
</dbReference>
<feature type="compositionally biased region" description="Pro residues" evidence="1">
    <location>
        <begin position="46"/>
        <end position="58"/>
    </location>
</feature>
<feature type="compositionally biased region" description="Pro residues" evidence="1">
    <location>
        <begin position="16"/>
        <end position="27"/>
    </location>
</feature>
<evidence type="ECO:0000256" key="1">
    <source>
        <dbReference type="SAM" id="MobiDB-lite"/>
    </source>
</evidence>
<dbReference type="AlphaFoldDB" id="A0A066UEQ7"/>
<evidence type="ECO:0000313" key="3">
    <source>
        <dbReference type="Proteomes" id="UP000027345"/>
    </source>
</evidence>
<dbReference type="RefSeq" id="WP_043778171.1">
    <property type="nucleotide sequence ID" value="NZ_JMQI01000016.1"/>
</dbReference>
<protein>
    <submittedName>
        <fullName evidence="2">Uncharacterized protein</fullName>
    </submittedName>
</protein>
<gene>
    <name evidence="2" type="ORF">DV20_08840</name>
</gene>
<feature type="compositionally biased region" description="Low complexity" evidence="1">
    <location>
        <begin position="28"/>
        <end position="38"/>
    </location>
</feature>
<organism evidence="2 3">
    <name type="scientific">Amycolatopsis rifamycinica</name>
    <dbReference type="NCBI Taxonomy" id="287986"/>
    <lineage>
        <taxon>Bacteria</taxon>
        <taxon>Bacillati</taxon>
        <taxon>Actinomycetota</taxon>
        <taxon>Actinomycetes</taxon>
        <taxon>Pseudonocardiales</taxon>
        <taxon>Pseudonocardiaceae</taxon>
        <taxon>Amycolatopsis</taxon>
    </lineage>
</organism>
<proteinExistence type="predicted"/>
<comment type="caution">
    <text evidence="2">The sequence shown here is derived from an EMBL/GenBank/DDBJ whole genome shotgun (WGS) entry which is preliminary data.</text>
</comment>
<evidence type="ECO:0000313" key="2">
    <source>
        <dbReference type="EMBL" id="KDN22629.1"/>
    </source>
</evidence>